<dbReference type="AlphaFoldDB" id="A0AA35ZQH4"/>
<name>A0AA35ZQH4_LACSI</name>
<reference evidence="2" key="1">
    <citation type="submission" date="2023-04" db="EMBL/GenBank/DDBJ databases">
        <authorList>
            <person name="Vijverberg K."/>
            <person name="Xiong W."/>
            <person name="Schranz E."/>
        </authorList>
    </citation>
    <scope>NUCLEOTIDE SEQUENCE</scope>
</reference>
<dbReference type="PANTHER" id="PTHR48449">
    <property type="entry name" value="DUF1985 DOMAIN-CONTAINING PROTEIN"/>
    <property type="match status" value="1"/>
</dbReference>
<organism evidence="2 3">
    <name type="scientific">Lactuca saligna</name>
    <name type="common">Willowleaf lettuce</name>
    <dbReference type="NCBI Taxonomy" id="75948"/>
    <lineage>
        <taxon>Eukaryota</taxon>
        <taxon>Viridiplantae</taxon>
        <taxon>Streptophyta</taxon>
        <taxon>Embryophyta</taxon>
        <taxon>Tracheophyta</taxon>
        <taxon>Spermatophyta</taxon>
        <taxon>Magnoliopsida</taxon>
        <taxon>eudicotyledons</taxon>
        <taxon>Gunneridae</taxon>
        <taxon>Pentapetalae</taxon>
        <taxon>asterids</taxon>
        <taxon>campanulids</taxon>
        <taxon>Asterales</taxon>
        <taxon>Asteraceae</taxon>
        <taxon>Cichorioideae</taxon>
        <taxon>Cichorieae</taxon>
        <taxon>Lactucinae</taxon>
        <taxon>Lactuca</taxon>
    </lineage>
</organism>
<feature type="region of interest" description="Disordered" evidence="1">
    <location>
        <begin position="368"/>
        <end position="398"/>
    </location>
</feature>
<protein>
    <recommendedName>
        <fullName evidence="4">DUF1985 domain-containing protein</fullName>
    </recommendedName>
</protein>
<sequence>MGRFKENNQENLSFVKQSTLRTADPPHLCGFDGSRFADVERKQKCHGELDSWSRCTLRCVIRLIWNSRWKDWNRRNEIDLSTVFRHEQISRGHLLKNRAVEEPSAERQCIVCVDGLQNVLLEERWDCVEKVHDVEVAKVGRFRFELQGRVVEYGKTEFCLITSLRFGSYVDIINTKVSTSSALRNRLFPNVRDEDLRLKDLEDYIKWSAFSMCSDEDAVMVMQMVFLLTSLIGRNDNTCIPPTVYELADSQYNWNRFVWGAYLWSYSETQLRLGFGQIYRYLRDNESVGYVKMMKYTMTSFQLSAKVWILETFPEALRFAHQTENEIPRMRAWRIKTQLSLEQCLHILDVLVFAILCALCKLDSKQSAQSPSPHPSQFQVPSTEPLKNRNGKKPQKSNNVAKRPLLFDSYVDCDDEFWKLWGKNMGAIFVEHRLLRGIEMNCEFCSSLLGFGSRWLLYEEINSSTGRWALINPKGTTVELGKQHYLRRVAIGMVDGPHWKDINRLLQIEAQQPNLFDLLETHGSLPEVIIFVSAFLTSTPSSKS</sequence>
<evidence type="ECO:0000313" key="2">
    <source>
        <dbReference type="EMBL" id="CAI9296057.1"/>
    </source>
</evidence>
<dbReference type="EMBL" id="OX465084">
    <property type="protein sequence ID" value="CAI9296057.1"/>
    <property type="molecule type" value="Genomic_DNA"/>
</dbReference>
<evidence type="ECO:0000313" key="3">
    <source>
        <dbReference type="Proteomes" id="UP001177003"/>
    </source>
</evidence>
<dbReference type="Proteomes" id="UP001177003">
    <property type="component" value="Chromosome 8"/>
</dbReference>
<keyword evidence="3" id="KW-1185">Reference proteome</keyword>
<evidence type="ECO:0008006" key="4">
    <source>
        <dbReference type="Google" id="ProtNLM"/>
    </source>
</evidence>
<feature type="compositionally biased region" description="Low complexity" evidence="1">
    <location>
        <begin position="368"/>
        <end position="382"/>
    </location>
</feature>
<dbReference type="PANTHER" id="PTHR48449:SF1">
    <property type="entry name" value="DUF1985 DOMAIN-CONTAINING PROTEIN"/>
    <property type="match status" value="1"/>
</dbReference>
<gene>
    <name evidence="2" type="ORF">LSALG_LOCUS34958</name>
</gene>
<proteinExistence type="predicted"/>
<accession>A0AA35ZQH4</accession>
<evidence type="ECO:0000256" key="1">
    <source>
        <dbReference type="SAM" id="MobiDB-lite"/>
    </source>
</evidence>